<protein>
    <submittedName>
        <fullName evidence="2">Uncharacterized protein</fullName>
    </submittedName>
</protein>
<sequence>MVALRQSEVDFIAGQVVAETVERQGNAIIETVAGSEYLKKVAKQYINCASDKTQGRMFEIIESTKFNAAAAKAGSVLRAVTTDQLGEPHAAADMLIRNPNGDILKEIQAKSYKKAAAAARAVADAKYNGMDRLVNKENEEKVNELIKKRMDSNGIYASDYKDAHGSIKGQTEYGNIKSGGTTYEESTRAAENPETFAAEMKRAEFLSGAKTAILGGALAGAFVGGTINAAQGAYKGEFCVKETGKAAANSAARGAVISGISYGLKYLGKNNPVMSGNVVTAIASSAVTITELTYKFLTKKITTEEYAEGLGANAVSCFSGIIMTAAGAALFGPIGAAVAGTVALIGMKQLHKVFTSARADLKLAKEARLQAEAVSAALIKQIKEEESLLISYYQEYETTFVELKKMVDMAIVDDSLTEKTIVSLAEGLGVKFQYETLEEFEAFMLSDDVLEL</sequence>
<dbReference type="AlphaFoldDB" id="A0A7X2J1G5"/>
<dbReference type="Proteomes" id="UP000448867">
    <property type="component" value="Unassembled WGS sequence"/>
</dbReference>
<dbReference type="OrthoDB" id="2957284at2"/>
<reference evidence="2 3" key="1">
    <citation type="submission" date="2019-11" db="EMBL/GenBank/DDBJ databases">
        <title>Bacillus lacus genome.</title>
        <authorList>
            <person name="Allen C.J."/>
            <person name="Newman J.D."/>
        </authorList>
    </citation>
    <scope>NUCLEOTIDE SEQUENCE [LARGE SCALE GENOMIC DNA]</scope>
    <source>
        <strain evidence="2 3">KCTC 33946</strain>
    </source>
</reference>
<name>A0A7X2J1G5_9BACI</name>
<dbReference type="EMBL" id="WKKI01000033">
    <property type="protein sequence ID" value="MRX73377.1"/>
    <property type="molecule type" value="Genomic_DNA"/>
</dbReference>
<evidence type="ECO:0000313" key="3">
    <source>
        <dbReference type="Proteomes" id="UP000448867"/>
    </source>
</evidence>
<evidence type="ECO:0000313" key="2">
    <source>
        <dbReference type="EMBL" id="MRX73377.1"/>
    </source>
</evidence>
<evidence type="ECO:0000256" key="1">
    <source>
        <dbReference type="SAM" id="Phobius"/>
    </source>
</evidence>
<gene>
    <name evidence="2" type="ORF">GJU40_14605</name>
</gene>
<feature type="transmembrane region" description="Helical" evidence="1">
    <location>
        <begin position="321"/>
        <end position="345"/>
    </location>
</feature>
<comment type="caution">
    <text evidence="2">The sequence shown here is derived from an EMBL/GenBank/DDBJ whole genome shotgun (WGS) entry which is preliminary data.</text>
</comment>
<accession>A0A7X2J1G5</accession>
<keyword evidence="1" id="KW-0812">Transmembrane</keyword>
<keyword evidence="3" id="KW-1185">Reference proteome</keyword>
<dbReference type="RefSeq" id="WP_154308841.1">
    <property type="nucleotide sequence ID" value="NZ_WKKI01000033.1"/>
</dbReference>
<organism evidence="2 3">
    <name type="scientific">Metabacillus lacus</name>
    <dbReference type="NCBI Taxonomy" id="1983721"/>
    <lineage>
        <taxon>Bacteria</taxon>
        <taxon>Bacillati</taxon>
        <taxon>Bacillota</taxon>
        <taxon>Bacilli</taxon>
        <taxon>Bacillales</taxon>
        <taxon>Bacillaceae</taxon>
        <taxon>Metabacillus</taxon>
    </lineage>
</organism>
<keyword evidence="1" id="KW-1133">Transmembrane helix</keyword>
<proteinExistence type="predicted"/>
<keyword evidence="1" id="KW-0472">Membrane</keyword>